<evidence type="ECO:0000313" key="1">
    <source>
        <dbReference type="EMBL" id="KAH7950183.1"/>
    </source>
</evidence>
<name>A0ACB8CTC6_DERSI</name>
<protein>
    <submittedName>
        <fullName evidence="1">Uncharacterized protein</fullName>
    </submittedName>
</protein>
<keyword evidence="2" id="KW-1185">Reference proteome</keyword>
<dbReference type="Proteomes" id="UP000821865">
    <property type="component" value="Chromosome 5"/>
</dbReference>
<proteinExistence type="predicted"/>
<organism evidence="1 2">
    <name type="scientific">Dermacentor silvarum</name>
    <name type="common">Tick</name>
    <dbReference type="NCBI Taxonomy" id="543639"/>
    <lineage>
        <taxon>Eukaryota</taxon>
        <taxon>Metazoa</taxon>
        <taxon>Ecdysozoa</taxon>
        <taxon>Arthropoda</taxon>
        <taxon>Chelicerata</taxon>
        <taxon>Arachnida</taxon>
        <taxon>Acari</taxon>
        <taxon>Parasitiformes</taxon>
        <taxon>Ixodida</taxon>
        <taxon>Ixodoidea</taxon>
        <taxon>Ixodidae</taxon>
        <taxon>Rhipicephalinae</taxon>
        <taxon>Dermacentor</taxon>
    </lineage>
</organism>
<dbReference type="EMBL" id="CM023474">
    <property type="protein sequence ID" value="KAH7950183.1"/>
    <property type="molecule type" value="Genomic_DNA"/>
</dbReference>
<accession>A0ACB8CTC6</accession>
<comment type="caution">
    <text evidence="1">The sequence shown here is derived from an EMBL/GenBank/DDBJ whole genome shotgun (WGS) entry which is preliminary data.</text>
</comment>
<reference evidence="1" key="1">
    <citation type="submission" date="2020-05" db="EMBL/GenBank/DDBJ databases">
        <title>Large-scale comparative analyses of tick genomes elucidate their genetic diversity and vector capacities.</title>
        <authorList>
            <person name="Jia N."/>
            <person name="Wang J."/>
            <person name="Shi W."/>
            <person name="Du L."/>
            <person name="Sun Y."/>
            <person name="Zhan W."/>
            <person name="Jiang J."/>
            <person name="Wang Q."/>
            <person name="Zhang B."/>
            <person name="Ji P."/>
            <person name="Sakyi L.B."/>
            <person name="Cui X."/>
            <person name="Yuan T."/>
            <person name="Jiang B."/>
            <person name="Yang W."/>
            <person name="Lam T.T.-Y."/>
            <person name="Chang Q."/>
            <person name="Ding S."/>
            <person name="Wang X."/>
            <person name="Zhu J."/>
            <person name="Ruan X."/>
            <person name="Zhao L."/>
            <person name="Wei J."/>
            <person name="Que T."/>
            <person name="Du C."/>
            <person name="Cheng J."/>
            <person name="Dai P."/>
            <person name="Han X."/>
            <person name="Huang E."/>
            <person name="Gao Y."/>
            <person name="Liu J."/>
            <person name="Shao H."/>
            <person name="Ye R."/>
            <person name="Li L."/>
            <person name="Wei W."/>
            <person name="Wang X."/>
            <person name="Wang C."/>
            <person name="Yang T."/>
            <person name="Huo Q."/>
            <person name="Li W."/>
            <person name="Guo W."/>
            <person name="Chen H."/>
            <person name="Zhou L."/>
            <person name="Ni X."/>
            <person name="Tian J."/>
            <person name="Zhou Y."/>
            <person name="Sheng Y."/>
            <person name="Liu T."/>
            <person name="Pan Y."/>
            <person name="Xia L."/>
            <person name="Li J."/>
            <person name="Zhao F."/>
            <person name="Cao W."/>
        </authorList>
    </citation>
    <scope>NUCLEOTIDE SEQUENCE</scope>
    <source>
        <strain evidence="1">Dsil-2018</strain>
    </source>
</reference>
<evidence type="ECO:0000313" key="2">
    <source>
        <dbReference type="Proteomes" id="UP000821865"/>
    </source>
</evidence>
<gene>
    <name evidence="1" type="ORF">HPB49_020630</name>
</gene>
<sequence length="605" mass="65574">MSEQGRPEQERQARADQPNASEGSPSSADGTYPEYLSSAPTLSIDSCAPKRSRKRSSSKGSSGRSRKRSPRKILGLVSEDVKREDKSARKEDSSKKGLSSTDSAARNASATSLLVRELPPTDLSAKELSAADKTAKDQSAKNLSEKNLPAQSLSAKDISTKASTAVVQDLLGKKTFSKDVLTRAQSTKDLTAKESSAKDGSANDIPAQESSASSGLIQDALRQCLPEKQPLVKDLPVKEGVVNDLLARKNSAKKALARDIMTKDMAANDLAVKESSAKKRSASDPSANDTSAAHISANDMSERAHRDNANDEPGNAASNVPQGQPHVTPEQHQRPAVLSFTSLSTTSPRDLTSPLTAAVGCGSNSSPEDNPLADQLVASVLKGRELPLHPSQLPVSPMLEREPPRRSRRVSLDLRPIVEFISPWHRSSLSESLSHQHPPGQEPSSFAGKLAPTGREESGHRVAEGGLSSDDVAEEKRVQVYRPVLKVRQPAVVEQERPPSVHLDTEQYFDECPLPDTLPGGALSLAVDQLHWSYFDDVDAGLSRDKSPRRRASCIRHPAQPQRRGSRVSLKDVNRSTVRPLFPDVYRNKCYTTRLIRQFVSSIET</sequence>